<proteinExistence type="predicted"/>
<accession>A0AC61RDQ7</accession>
<name>A0AC61RDQ7_9BACT</name>
<evidence type="ECO:0000313" key="2">
    <source>
        <dbReference type="Proteomes" id="UP000306319"/>
    </source>
</evidence>
<dbReference type="EMBL" id="SRYB01000021">
    <property type="protein sequence ID" value="TGY77725.1"/>
    <property type="molecule type" value="Genomic_DNA"/>
</dbReference>
<organism evidence="1 2">
    <name type="scientific">Lepagella muris</name>
    <dbReference type="NCBI Taxonomy" id="3032870"/>
    <lineage>
        <taxon>Bacteria</taxon>
        <taxon>Pseudomonadati</taxon>
        <taxon>Bacteroidota</taxon>
        <taxon>Bacteroidia</taxon>
        <taxon>Bacteroidales</taxon>
        <taxon>Muribaculaceae</taxon>
        <taxon>Lepagella</taxon>
    </lineage>
</organism>
<protein>
    <submittedName>
        <fullName evidence="1">Cycloisomaltooligosaccharide glucanotransferase</fullName>
    </submittedName>
</protein>
<reference evidence="1" key="1">
    <citation type="submission" date="2019-04" db="EMBL/GenBank/DDBJ databases">
        <title>Microbes associate with the intestines of laboratory mice.</title>
        <authorList>
            <person name="Navarre W."/>
            <person name="Wong E."/>
            <person name="Huang K."/>
            <person name="Tropini C."/>
            <person name="Ng K."/>
            <person name="Yu B."/>
        </authorList>
    </citation>
    <scope>NUCLEOTIDE SEQUENCE</scope>
    <source>
        <strain evidence="1">NM04_E33</strain>
    </source>
</reference>
<keyword evidence="2" id="KW-1185">Reference proteome</keyword>
<dbReference type="Proteomes" id="UP000306319">
    <property type="component" value="Unassembled WGS sequence"/>
</dbReference>
<comment type="caution">
    <text evidence="1">The sequence shown here is derived from an EMBL/GenBank/DDBJ whole genome shotgun (WGS) entry which is preliminary data.</text>
</comment>
<gene>
    <name evidence="1" type="ORF">E5331_13330</name>
</gene>
<sequence>MMAAACGSSGNDEPNKPNPTPGEDNKVTDVATVKSNLSVGLSTDRACYAPGERVEFTASELPGRAKIRYRHGSSIVKEEPMTSLKWYWTPSNTDFKGYMVEIWAPGDKDNEEVILGTIAVDVSSDWTKYPRYGFVATFDDSKLADGVIENEMAFLNRCHINGVQFQDWHYKHHWPMPGTRDNVLESYTDIANRTLSAEAVKKYISVQHSLGMKSIFYNLCFGVLDDAKADGVKDEWYLFKNPNRGDKDMHTLPSNWKSNIYLVDPANEEWQAYLGERNDEVYANFDFDGYQIDQLGNRGDLYDYNGNKVNLPKGYASFIGAMKQKHPAKRLIMNAVSSYGASQIAGSGKVDFCYNELWNDEANFDDLHTVIKANDSYSGNSLRTVFAAYMNYDKADKTTGEFNTPGILMADAVMMALGGSHLELGDHMLSREYFPASPLSMSEELRDAIVHYYDFMTAYQNLLRDTSTETEFKAEMKCTDASKRVNINAWPPKENGLTTYAKNVDGKKVVHLLNFRNIDNLSWRDLNGERPAPRLTLNTPLELTHSGKVTRVWTASPDYHGGAVVELPFTQSGDKLTFTLPSLKYWSMIVVE</sequence>
<evidence type="ECO:0000313" key="1">
    <source>
        <dbReference type="EMBL" id="TGY77725.1"/>
    </source>
</evidence>